<reference evidence="1 2" key="1">
    <citation type="submission" date="2024-10" db="EMBL/GenBank/DDBJ databases">
        <title>The Natural Products Discovery Center: Release of the First 8490 Sequenced Strains for Exploring Actinobacteria Biosynthetic Diversity.</title>
        <authorList>
            <person name="Kalkreuter E."/>
            <person name="Kautsar S.A."/>
            <person name="Yang D."/>
            <person name="Bader C.D."/>
            <person name="Teijaro C.N."/>
            <person name="Fluegel L."/>
            <person name="Davis C.M."/>
            <person name="Simpson J.R."/>
            <person name="Lauterbach L."/>
            <person name="Steele A.D."/>
            <person name="Gui C."/>
            <person name="Meng S."/>
            <person name="Li G."/>
            <person name="Viehrig K."/>
            <person name="Ye F."/>
            <person name="Su P."/>
            <person name="Kiefer A.F."/>
            <person name="Nichols A."/>
            <person name="Cepeda A.J."/>
            <person name="Yan W."/>
            <person name="Fan B."/>
            <person name="Jiang Y."/>
            <person name="Adhikari A."/>
            <person name="Zheng C.-J."/>
            <person name="Schuster L."/>
            <person name="Cowan T.M."/>
            <person name="Smanski M.J."/>
            <person name="Chevrette M.G."/>
            <person name="De Carvalho L.P.S."/>
            <person name="Shen B."/>
        </authorList>
    </citation>
    <scope>NUCLEOTIDE SEQUENCE [LARGE SCALE GENOMIC DNA]</scope>
    <source>
        <strain evidence="1 2">NPDC012540</strain>
    </source>
</reference>
<protein>
    <recommendedName>
        <fullName evidence="3">SUKH superfamily protein</fullName>
    </recommendedName>
</protein>
<accession>A0ABW6X5X9</accession>
<proteinExistence type="predicted"/>
<evidence type="ECO:0000313" key="1">
    <source>
        <dbReference type="EMBL" id="MFF5897259.1"/>
    </source>
</evidence>
<sequence>MNHLDVIRLLGLDAPLRAQDDGHGQVVPEDFELLVQALPPGVIAASVLFSRPDVPVRSLPDFTEETALRLADMEESLRTREHALPPSFFPQPGGMVPWGRTARDGVLLWDTTDPDTANWTTVLTDSDFQLWLDLPVSASEFIARALLGRPEGVPALETYEEYEAGSFWNVADDVRATATALANPEIGAVEEIITKVRGIGVPGVRQYAEELLDHAVKESFGALPADYLAIMKEFPGGVVAGIRVFPVEARPETPGLRWLDEDRLFLQWGETPGHMFGWLTGQGSPEDWRIAYIERSGTALTHLEDQTFSTFLRRRLRGDNSLF</sequence>
<dbReference type="EMBL" id="JBIBEG010000003">
    <property type="protein sequence ID" value="MFF5897259.1"/>
    <property type="molecule type" value="Genomic_DNA"/>
</dbReference>
<gene>
    <name evidence="1" type="ORF">ACFY8O_15170</name>
</gene>
<evidence type="ECO:0008006" key="3">
    <source>
        <dbReference type="Google" id="ProtNLM"/>
    </source>
</evidence>
<organism evidence="1 2">
    <name type="scientific">Streptomyces argenteolus</name>
    <dbReference type="NCBI Taxonomy" id="67274"/>
    <lineage>
        <taxon>Bacteria</taxon>
        <taxon>Bacillati</taxon>
        <taxon>Actinomycetota</taxon>
        <taxon>Actinomycetes</taxon>
        <taxon>Kitasatosporales</taxon>
        <taxon>Streptomycetaceae</taxon>
        <taxon>Streptomyces</taxon>
    </lineage>
</organism>
<name>A0ABW6X5X9_9ACTN</name>
<keyword evidence="2" id="KW-1185">Reference proteome</keyword>
<dbReference type="RefSeq" id="WP_387902194.1">
    <property type="nucleotide sequence ID" value="NZ_JBIBEG010000003.1"/>
</dbReference>
<dbReference type="Proteomes" id="UP001602322">
    <property type="component" value="Unassembled WGS sequence"/>
</dbReference>
<evidence type="ECO:0000313" key="2">
    <source>
        <dbReference type="Proteomes" id="UP001602322"/>
    </source>
</evidence>
<comment type="caution">
    <text evidence="1">The sequence shown here is derived from an EMBL/GenBank/DDBJ whole genome shotgun (WGS) entry which is preliminary data.</text>
</comment>